<dbReference type="Proteomes" id="UP000006835">
    <property type="component" value="Chromosome"/>
</dbReference>
<proteinExistence type="predicted"/>
<protein>
    <submittedName>
        <fullName evidence="1">L-fucose isomerase 1 domain protein</fullName>
    </submittedName>
</protein>
<sequence length="43" mass="5070">MQNKRDEYTINFGEKRFVEDYPKVGVRSTIDGRYGGVRESLEE</sequence>
<keyword evidence="2" id="KW-1185">Reference proteome</keyword>
<keyword evidence="1" id="KW-0413">Isomerase</keyword>
<dbReference type="Gene3D" id="3.40.50.1070">
    <property type="match status" value="1"/>
</dbReference>
<dbReference type="InterPro" id="IPR038391">
    <property type="entry name" value="Fucose_iso_dom1_sf"/>
</dbReference>
<gene>
    <name evidence="1" type="ordered locus">Calkro_0568</name>
</gene>
<dbReference type="GO" id="GO:0016853">
    <property type="term" value="F:isomerase activity"/>
    <property type="evidence" value="ECO:0007669"/>
    <property type="project" value="UniProtKB-KW"/>
</dbReference>
<evidence type="ECO:0000313" key="2">
    <source>
        <dbReference type="Proteomes" id="UP000006835"/>
    </source>
</evidence>
<reference evidence="1 2" key="2">
    <citation type="journal article" date="2011" name="J. Bacteriol.">
        <title>Complete genome sequences for the anaerobic, extremely thermophilic plant biomass-degrading bacteria Caldicellulosiruptor hydrothermalis, Caldicellulosiruptor kristjanssonii, Caldicellulosiruptor kronotskyensis, Caldicellulosiruptor owensenis, and Caldicellulosiruptor lactoaceticus.</title>
        <authorList>
            <person name="Blumer-Schuette S.E."/>
            <person name="Ozdemir I."/>
            <person name="Mistry D."/>
            <person name="Lucas S."/>
            <person name="Lapidus A."/>
            <person name="Cheng J.F."/>
            <person name="Goodwin L.A."/>
            <person name="Pitluck S."/>
            <person name="Land M.L."/>
            <person name="Hauser L.J."/>
            <person name="Woyke T."/>
            <person name="Mikhailova N."/>
            <person name="Pati A."/>
            <person name="Kyrpides N.C."/>
            <person name="Ivanova N."/>
            <person name="Detter J.C."/>
            <person name="Walston-Davenport K."/>
            <person name="Han S."/>
            <person name="Adams M.W."/>
            <person name="Kelly R.M."/>
        </authorList>
    </citation>
    <scope>NUCLEOTIDE SEQUENCE [LARGE SCALE GENOMIC DNA]</scope>
    <source>
        <strain evidence="2">DSM 18902 / VKM B-2412 / 2002</strain>
    </source>
</reference>
<evidence type="ECO:0000313" key="1">
    <source>
        <dbReference type="EMBL" id="ADQ45463.1"/>
    </source>
</evidence>
<name>E4SEH6_CALK2</name>
<dbReference type="EMBL" id="CP002330">
    <property type="protein sequence ID" value="ADQ45463.1"/>
    <property type="molecule type" value="Genomic_DNA"/>
</dbReference>
<dbReference type="KEGG" id="ckn:Calkro_0568"/>
<dbReference type="AlphaFoldDB" id="E4SEH6"/>
<organism evidence="1 2">
    <name type="scientific">Caldicellulosiruptor kronotskyensis (strain DSM 18902 / VKM B-2412 / 2002)</name>
    <dbReference type="NCBI Taxonomy" id="632348"/>
    <lineage>
        <taxon>Bacteria</taxon>
        <taxon>Bacillati</taxon>
        <taxon>Bacillota</taxon>
        <taxon>Bacillota incertae sedis</taxon>
        <taxon>Caldicellulosiruptorales</taxon>
        <taxon>Caldicellulosiruptoraceae</taxon>
        <taxon>Caldicellulosiruptor</taxon>
    </lineage>
</organism>
<accession>E4SEH6</accession>
<reference key="1">
    <citation type="submission" date="2010-11" db="EMBL/GenBank/DDBJ databases">
        <title>Complete sequence of Caldicellulosiruptor kronotskyensis 2002.</title>
        <authorList>
            <consortium name="US DOE Joint Genome Institute"/>
            <person name="Lucas S."/>
            <person name="Copeland A."/>
            <person name="Lapidus A."/>
            <person name="Cheng J.-F."/>
            <person name="Bruce D."/>
            <person name="Goodwin L."/>
            <person name="Pitluck S."/>
            <person name="Davenport K."/>
            <person name="Detter J.C."/>
            <person name="Han C."/>
            <person name="Tapia R."/>
            <person name="Land M."/>
            <person name="Hauser L."/>
            <person name="Jeffries C."/>
            <person name="Kyrpides N."/>
            <person name="Ivanova N."/>
            <person name="Mikhailova N."/>
            <person name="Blumer-Schuette S.E."/>
            <person name="Kelly R.M."/>
            <person name="Woyke T."/>
        </authorList>
    </citation>
    <scope>NUCLEOTIDE SEQUENCE</scope>
    <source>
        <strain>2002</strain>
    </source>
</reference>
<dbReference type="PATRIC" id="fig|632348.3.peg.606"/>
<dbReference type="HOGENOM" id="CLU_3230942_0_0_9"/>